<proteinExistence type="predicted"/>
<sequence>MTDNTISKYSPIKWIVFHRNIIYVKIIVGQHDDKKVYLPRIHLCSSDDDMFLSKLKRKQLPIRLCFAMTINKARENNFECRYISTKIGILAWATLRYIVQRDIT</sequence>
<reference evidence="1 2" key="1">
    <citation type="journal article" date="2017" name="Nat. Commun.">
        <title>Genome assembly with in vitro proximity ligation data and whole-genome triplication in lettuce.</title>
        <authorList>
            <person name="Reyes-Chin-Wo S."/>
            <person name="Wang Z."/>
            <person name="Yang X."/>
            <person name="Kozik A."/>
            <person name="Arikit S."/>
            <person name="Song C."/>
            <person name="Xia L."/>
            <person name="Froenicke L."/>
            <person name="Lavelle D.O."/>
            <person name="Truco M.J."/>
            <person name="Xia R."/>
            <person name="Zhu S."/>
            <person name="Xu C."/>
            <person name="Xu H."/>
            <person name="Xu X."/>
            <person name="Cox K."/>
            <person name="Korf I."/>
            <person name="Meyers B.C."/>
            <person name="Michelmore R.W."/>
        </authorList>
    </citation>
    <scope>NUCLEOTIDE SEQUENCE [LARGE SCALE GENOMIC DNA]</scope>
    <source>
        <strain evidence="2">cv. Salinas</strain>
        <tissue evidence="1">Seedlings</tissue>
    </source>
</reference>
<name>A0A9R1W9A6_LACSA</name>
<accession>A0A9R1W9A6</accession>
<gene>
    <name evidence="1" type="ORF">LSAT_V11C200076300</name>
</gene>
<dbReference type="AlphaFoldDB" id="A0A9R1W9A6"/>
<keyword evidence="2" id="KW-1185">Reference proteome</keyword>
<evidence type="ECO:0000313" key="2">
    <source>
        <dbReference type="Proteomes" id="UP000235145"/>
    </source>
</evidence>
<protein>
    <submittedName>
        <fullName evidence="1">Uncharacterized protein</fullName>
    </submittedName>
</protein>
<comment type="caution">
    <text evidence="1">The sequence shown here is derived from an EMBL/GenBank/DDBJ whole genome shotgun (WGS) entry which is preliminary data.</text>
</comment>
<organism evidence="1 2">
    <name type="scientific">Lactuca sativa</name>
    <name type="common">Garden lettuce</name>
    <dbReference type="NCBI Taxonomy" id="4236"/>
    <lineage>
        <taxon>Eukaryota</taxon>
        <taxon>Viridiplantae</taxon>
        <taxon>Streptophyta</taxon>
        <taxon>Embryophyta</taxon>
        <taxon>Tracheophyta</taxon>
        <taxon>Spermatophyta</taxon>
        <taxon>Magnoliopsida</taxon>
        <taxon>eudicotyledons</taxon>
        <taxon>Gunneridae</taxon>
        <taxon>Pentapetalae</taxon>
        <taxon>asterids</taxon>
        <taxon>campanulids</taxon>
        <taxon>Asterales</taxon>
        <taxon>Asteraceae</taxon>
        <taxon>Cichorioideae</taxon>
        <taxon>Cichorieae</taxon>
        <taxon>Lactucinae</taxon>
        <taxon>Lactuca</taxon>
    </lineage>
</organism>
<dbReference type="Proteomes" id="UP000235145">
    <property type="component" value="Unassembled WGS sequence"/>
</dbReference>
<evidence type="ECO:0000313" key="1">
    <source>
        <dbReference type="EMBL" id="KAJ0219703.1"/>
    </source>
</evidence>
<dbReference type="EMBL" id="NBSK02000002">
    <property type="protein sequence ID" value="KAJ0219703.1"/>
    <property type="molecule type" value="Genomic_DNA"/>
</dbReference>